<reference evidence="1 3" key="1">
    <citation type="journal article" date="2023" name="G3 (Bethesda)">
        <title>A chromosome-length genome assembly and annotation of blackberry (Rubus argutus, cv. 'Hillquist').</title>
        <authorList>
            <person name="Bruna T."/>
            <person name="Aryal R."/>
            <person name="Dudchenko O."/>
            <person name="Sargent D.J."/>
            <person name="Mead D."/>
            <person name="Buti M."/>
            <person name="Cavallini A."/>
            <person name="Hytonen T."/>
            <person name="Andres J."/>
            <person name="Pham M."/>
            <person name="Weisz D."/>
            <person name="Mascagni F."/>
            <person name="Usai G."/>
            <person name="Natali L."/>
            <person name="Bassil N."/>
            <person name="Fernandez G.E."/>
            <person name="Lomsadze A."/>
            <person name="Armour M."/>
            <person name="Olukolu B."/>
            <person name="Poorten T."/>
            <person name="Britton C."/>
            <person name="Davik J."/>
            <person name="Ashrafi H."/>
            <person name="Aiden E.L."/>
            <person name="Borodovsky M."/>
            <person name="Worthington M."/>
        </authorList>
    </citation>
    <scope>NUCLEOTIDE SEQUENCE [LARGE SCALE GENOMIC DNA]</scope>
    <source>
        <strain evidence="1">PI 553951</strain>
    </source>
</reference>
<evidence type="ECO:0000313" key="1">
    <source>
        <dbReference type="EMBL" id="KAK9929160.1"/>
    </source>
</evidence>
<comment type="caution">
    <text evidence="1">The sequence shown here is derived from an EMBL/GenBank/DDBJ whole genome shotgun (WGS) entry which is preliminary data.</text>
</comment>
<evidence type="ECO:0000313" key="2">
    <source>
        <dbReference type="EMBL" id="KAK9929161.1"/>
    </source>
</evidence>
<dbReference type="Proteomes" id="UP001457282">
    <property type="component" value="Unassembled WGS sequence"/>
</dbReference>
<accession>A0AAW1X0L2</accession>
<proteinExistence type="predicted"/>
<dbReference type="EMBL" id="JBEDUW010000005">
    <property type="protein sequence ID" value="KAK9929161.1"/>
    <property type="molecule type" value="Genomic_DNA"/>
</dbReference>
<gene>
    <name evidence="1" type="ORF">M0R45_026266</name>
    <name evidence="2" type="ORF">M0R45_026267</name>
</gene>
<evidence type="ECO:0008006" key="4">
    <source>
        <dbReference type="Google" id="ProtNLM"/>
    </source>
</evidence>
<name>A0AAW1X0L2_RUBAR</name>
<keyword evidence="3" id="KW-1185">Reference proteome</keyword>
<protein>
    <recommendedName>
        <fullName evidence="4">Secreted protein</fullName>
    </recommendedName>
</protein>
<evidence type="ECO:0000313" key="3">
    <source>
        <dbReference type="Proteomes" id="UP001457282"/>
    </source>
</evidence>
<organism evidence="1 3">
    <name type="scientific">Rubus argutus</name>
    <name type="common">Southern blackberry</name>
    <dbReference type="NCBI Taxonomy" id="59490"/>
    <lineage>
        <taxon>Eukaryota</taxon>
        <taxon>Viridiplantae</taxon>
        <taxon>Streptophyta</taxon>
        <taxon>Embryophyta</taxon>
        <taxon>Tracheophyta</taxon>
        <taxon>Spermatophyta</taxon>
        <taxon>Magnoliopsida</taxon>
        <taxon>eudicotyledons</taxon>
        <taxon>Gunneridae</taxon>
        <taxon>Pentapetalae</taxon>
        <taxon>rosids</taxon>
        <taxon>fabids</taxon>
        <taxon>Rosales</taxon>
        <taxon>Rosaceae</taxon>
        <taxon>Rosoideae</taxon>
        <taxon>Rosoideae incertae sedis</taxon>
        <taxon>Rubus</taxon>
    </lineage>
</organism>
<dbReference type="AlphaFoldDB" id="A0AAW1X0L2"/>
<sequence>MIRRQWHGFAASVLGFAAVSREDAAEGNGAGRWLRGSGDGRCGVWEEARAVEVGMADLKKFWGRKKRVIDYG</sequence>
<dbReference type="EMBL" id="JBEDUW010000005">
    <property type="protein sequence ID" value="KAK9929160.1"/>
    <property type="molecule type" value="Genomic_DNA"/>
</dbReference>